<reference evidence="1" key="1">
    <citation type="journal article" date="2015" name="Nature">
        <title>Complex archaea that bridge the gap between prokaryotes and eukaryotes.</title>
        <authorList>
            <person name="Spang A."/>
            <person name="Saw J.H."/>
            <person name="Jorgensen S.L."/>
            <person name="Zaremba-Niedzwiedzka K."/>
            <person name="Martijn J."/>
            <person name="Lind A.E."/>
            <person name="van Eijk R."/>
            <person name="Schleper C."/>
            <person name="Guy L."/>
            <person name="Ettema T.J."/>
        </authorList>
    </citation>
    <scope>NUCLEOTIDE SEQUENCE</scope>
</reference>
<name>A0A0F9GD86_9ZZZZ</name>
<organism evidence="1">
    <name type="scientific">marine sediment metagenome</name>
    <dbReference type="NCBI Taxonomy" id="412755"/>
    <lineage>
        <taxon>unclassified sequences</taxon>
        <taxon>metagenomes</taxon>
        <taxon>ecological metagenomes</taxon>
    </lineage>
</organism>
<sequence>MNWLIFIFALELGWLPIDSLKMYEQPTSYQSSQSGYIQFESEVELFKHIFIGGSIRTYIDKNKYSYDFWPTRDGYMFYTGLRYDILEIGFRHYCTHPVVPWDYQFNPIWEGAYEEIYFRISGKIGGD</sequence>
<gene>
    <name evidence="1" type="ORF">LCGC14_1924330</name>
</gene>
<dbReference type="AlphaFoldDB" id="A0A0F9GD86"/>
<evidence type="ECO:0000313" key="1">
    <source>
        <dbReference type="EMBL" id="KKL88476.1"/>
    </source>
</evidence>
<dbReference type="EMBL" id="LAZR01020554">
    <property type="protein sequence ID" value="KKL88476.1"/>
    <property type="molecule type" value="Genomic_DNA"/>
</dbReference>
<accession>A0A0F9GD86</accession>
<protein>
    <submittedName>
        <fullName evidence="1">Uncharacterized protein</fullName>
    </submittedName>
</protein>
<proteinExistence type="predicted"/>
<comment type="caution">
    <text evidence="1">The sequence shown here is derived from an EMBL/GenBank/DDBJ whole genome shotgun (WGS) entry which is preliminary data.</text>
</comment>